<feature type="domain" description="UspA" evidence="2">
    <location>
        <begin position="230"/>
        <end position="276"/>
    </location>
</feature>
<dbReference type="Proteomes" id="UP000241507">
    <property type="component" value="Chromosome"/>
</dbReference>
<dbReference type="Pfam" id="PF00582">
    <property type="entry name" value="Usp"/>
    <property type="match status" value="2"/>
</dbReference>
<organism evidence="3 4">
    <name type="scientific">Christiangramia fulva</name>
    <dbReference type="NCBI Taxonomy" id="2126553"/>
    <lineage>
        <taxon>Bacteria</taxon>
        <taxon>Pseudomonadati</taxon>
        <taxon>Bacteroidota</taxon>
        <taxon>Flavobacteriia</taxon>
        <taxon>Flavobacteriales</taxon>
        <taxon>Flavobacteriaceae</taxon>
        <taxon>Christiangramia</taxon>
    </lineage>
</organism>
<evidence type="ECO:0000313" key="3">
    <source>
        <dbReference type="EMBL" id="AVR44359.1"/>
    </source>
</evidence>
<dbReference type="InterPro" id="IPR006015">
    <property type="entry name" value="Universal_stress_UspA"/>
</dbReference>
<dbReference type="EMBL" id="CP028136">
    <property type="protein sequence ID" value="AVR44359.1"/>
    <property type="molecule type" value="Genomic_DNA"/>
</dbReference>
<comment type="similarity">
    <text evidence="1">Belongs to the universal stress protein A family.</text>
</comment>
<dbReference type="RefSeq" id="WP_107011137.1">
    <property type="nucleotide sequence ID" value="NZ_CP028136.1"/>
</dbReference>
<accession>A0A2R3Z291</accession>
<dbReference type="OrthoDB" id="9788959at2"/>
<proteinExistence type="inferred from homology"/>
<dbReference type="InterPro" id="IPR006016">
    <property type="entry name" value="UspA"/>
</dbReference>
<dbReference type="Gene3D" id="3.40.50.620">
    <property type="entry name" value="HUPs"/>
    <property type="match status" value="2"/>
</dbReference>
<dbReference type="KEGG" id="grs:C7S20_03290"/>
<feature type="domain" description="UspA" evidence="2">
    <location>
        <begin position="1"/>
        <end position="140"/>
    </location>
</feature>
<gene>
    <name evidence="3" type="ORF">C7S20_03290</name>
</gene>
<dbReference type="PANTHER" id="PTHR46268:SF6">
    <property type="entry name" value="UNIVERSAL STRESS PROTEIN UP12"/>
    <property type="match status" value="1"/>
</dbReference>
<keyword evidence="4" id="KW-1185">Reference proteome</keyword>
<dbReference type="AlphaFoldDB" id="A0A2R3Z291"/>
<evidence type="ECO:0000256" key="1">
    <source>
        <dbReference type="ARBA" id="ARBA00008791"/>
    </source>
</evidence>
<reference evidence="4" key="1">
    <citation type="submission" date="2018-03" db="EMBL/GenBank/DDBJ databases">
        <title>Gramella fulva sp. nov., isolated from a dry surface of tidal flat.</title>
        <authorList>
            <person name="Hwang S.H."/>
            <person name="Hwang W.M."/>
            <person name="Kang K."/>
            <person name="Ahn T.-Y."/>
        </authorList>
    </citation>
    <scope>NUCLEOTIDE SEQUENCE [LARGE SCALE GENOMIC DNA]</scope>
    <source>
        <strain evidence="4">SH35</strain>
    </source>
</reference>
<dbReference type="InterPro" id="IPR014729">
    <property type="entry name" value="Rossmann-like_a/b/a_fold"/>
</dbReference>
<sequence>MKRILVPVDFSKYSEYALKVAAQIARDLKCEIIVVHMMGLSEPLLTRDEEREVFNALSYMQITKERFTKFLDKPYLKGITVIDVVHNDKNFSELDEIATSRDAGLIVMGSHGLSGMKDIFVGSNTEKVVRSSEIPVLVIKNHIPDFKIKNAIFACDLKDDYLNSFQKTRKFLEPFNVHPRPLFVNIPERFLSNREMEAMASNFLMDAGIADADIFTEVDFYSDYTLESGIYHYCEERDIDLIVIPTHGRKGLAHFFYGSIGENVANNAKIPVLTIKI</sequence>
<dbReference type="SUPFAM" id="SSF52402">
    <property type="entry name" value="Adenine nucleotide alpha hydrolases-like"/>
    <property type="match status" value="2"/>
</dbReference>
<evidence type="ECO:0000313" key="4">
    <source>
        <dbReference type="Proteomes" id="UP000241507"/>
    </source>
</evidence>
<dbReference type="PRINTS" id="PR01438">
    <property type="entry name" value="UNVRSLSTRESS"/>
</dbReference>
<dbReference type="CDD" id="cd00293">
    <property type="entry name" value="USP-like"/>
    <property type="match status" value="2"/>
</dbReference>
<protein>
    <submittedName>
        <fullName evidence="3">Universal stress protein</fullName>
    </submittedName>
</protein>
<dbReference type="PANTHER" id="PTHR46268">
    <property type="entry name" value="STRESS RESPONSE PROTEIN NHAX"/>
    <property type="match status" value="1"/>
</dbReference>
<name>A0A2R3Z291_9FLAO</name>
<evidence type="ECO:0000259" key="2">
    <source>
        <dbReference type="Pfam" id="PF00582"/>
    </source>
</evidence>